<evidence type="ECO:0000256" key="1">
    <source>
        <dbReference type="SAM" id="SignalP"/>
    </source>
</evidence>
<accession>A0ABN7T1P5</accession>
<organism evidence="2 3">
    <name type="scientific">Oikopleura dioica</name>
    <name type="common">Tunicate</name>
    <dbReference type="NCBI Taxonomy" id="34765"/>
    <lineage>
        <taxon>Eukaryota</taxon>
        <taxon>Metazoa</taxon>
        <taxon>Chordata</taxon>
        <taxon>Tunicata</taxon>
        <taxon>Appendicularia</taxon>
        <taxon>Copelata</taxon>
        <taxon>Oikopleuridae</taxon>
        <taxon>Oikopleura</taxon>
    </lineage>
</organism>
<keyword evidence="1" id="KW-0732">Signal</keyword>
<dbReference type="Proteomes" id="UP001158576">
    <property type="component" value="Chromosome 1"/>
</dbReference>
<sequence>MVALKLSFLNLVFGDLLCTENCKTDLGNCYSACEADQYCKYLCTADFNRCEEECPERSCADYCCEHLGSGVPGCSYMVKYYDAKLCSASCSDECYLCYDTVVNDYECYTSALNDVTCDCDRTLCN</sequence>
<evidence type="ECO:0000313" key="3">
    <source>
        <dbReference type="Proteomes" id="UP001158576"/>
    </source>
</evidence>
<feature type="signal peptide" evidence="1">
    <location>
        <begin position="1"/>
        <end position="18"/>
    </location>
</feature>
<dbReference type="EMBL" id="OU015566">
    <property type="protein sequence ID" value="CAG5108154.1"/>
    <property type="molecule type" value="Genomic_DNA"/>
</dbReference>
<reference evidence="2 3" key="1">
    <citation type="submission" date="2021-04" db="EMBL/GenBank/DDBJ databases">
        <authorList>
            <person name="Bliznina A."/>
        </authorList>
    </citation>
    <scope>NUCLEOTIDE SEQUENCE [LARGE SCALE GENOMIC DNA]</scope>
</reference>
<feature type="chain" id="PRO_5045633548" evidence="1">
    <location>
        <begin position="19"/>
        <end position="125"/>
    </location>
</feature>
<name>A0ABN7T1P5_OIKDI</name>
<gene>
    <name evidence="2" type="ORF">OKIOD_LOCUS12424</name>
</gene>
<proteinExistence type="predicted"/>
<keyword evidence="3" id="KW-1185">Reference proteome</keyword>
<evidence type="ECO:0000313" key="2">
    <source>
        <dbReference type="EMBL" id="CAG5108154.1"/>
    </source>
</evidence>
<protein>
    <submittedName>
        <fullName evidence="2">Oidioi.mRNA.OKI2018_I69.chr1.g3659.t1.cds</fullName>
    </submittedName>
</protein>